<reference evidence="2" key="2">
    <citation type="submission" date="2024-01" db="EMBL/GenBank/DDBJ databases">
        <title>Roseobacter fucihabitans sp. nov., isolated from the brown alga Fucus spiralis.</title>
        <authorList>
            <person name="Hahnke S."/>
            <person name="Berger M."/>
            <person name="Schlingloff A."/>
            <person name="Athale I."/>
            <person name="Neumann-Schaal M."/>
            <person name="Adenaya A."/>
            <person name="Poehlein A."/>
            <person name="Daniel R."/>
            <person name="Pertersen J."/>
            <person name="Brinkhoff T."/>
        </authorList>
    </citation>
    <scope>NUCLEOTIDE SEQUENCE [LARGE SCALE GENOMIC DNA]</scope>
    <source>
        <strain evidence="2">B14</strain>
    </source>
</reference>
<sequence length="58" mass="6705">MKKMFRTLRHRMSWTNAKKLLNPAGISMSHGWDGTLKKLDASPQEFDMEKIEHGLAAY</sequence>
<evidence type="ECO:0000313" key="2">
    <source>
        <dbReference type="Proteomes" id="UP001318682"/>
    </source>
</evidence>
<keyword evidence="2" id="KW-1185">Reference proteome</keyword>
<protein>
    <submittedName>
        <fullName evidence="1">Uncharacterized protein</fullName>
    </submittedName>
</protein>
<dbReference type="EMBL" id="CP143423">
    <property type="protein sequence ID" value="WVX48806.1"/>
    <property type="molecule type" value="Genomic_DNA"/>
</dbReference>
<name>A0ABZ2BU30_9RHOB</name>
<dbReference type="RefSeq" id="WP_222869720.1">
    <property type="nucleotide sequence ID" value="NZ_CP143423.1"/>
</dbReference>
<proteinExistence type="predicted"/>
<accession>A0ABZ2BU30</accession>
<organism evidence="1 2">
    <name type="scientific">Roseobacter fucihabitans</name>
    <dbReference type="NCBI Taxonomy" id="1537242"/>
    <lineage>
        <taxon>Bacteria</taxon>
        <taxon>Pseudomonadati</taxon>
        <taxon>Pseudomonadota</taxon>
        <taxon>Alphaproteobacteria</taxon>
        <taxon>Rhodobacterales</taxon>
        <taxon>Roseobacteraceae</taxon>
        <taxon>Roseobacter</taxon>
    </lineage>
</organism>
<gene>
    <name evidence="1" type="ORF">ROLI_018880</name>
</gene>
<dbReference type="Proteomes" id="UP001318682">
    <property type="component" value="Chromosome"/>
</dbReference>
<reference evidence="1 2" key="1">
    <citation type="submission" date="2015-07" db="EMBL/GenBank/DDBJ databases">
        <authorList>
            <person name="Voget S."/>
            <person name="Dogs M."/>
            <person name="Brinkhoff T.H."/>
            <person name="Daniel R."/>
        </authorList>
    </citation>
    <scope>NUCLEOTIDE SEQUENCE [LARGE SCALE GENOMIC DNA]</scope>
    <source>
        <strain evidence="1 2">B14</strain>
    </source>
</reference>
<evidence type="ECO:0000313" key="1">
    <source>
        <dbReference type="EMBL" id="WVX48806.1"/>
    </source>
</evidence>